<evidence type="ECO:0000313" key="2">
    <source>
        <dbReference type="Proteomes" id="UP000282460"/>
    </source>
</evidence>
<dbReference type="RefSeq" id="WP_121657701.1">
    <property type="nucleotide sequence ID" value="NZ_BMEK01000001.1"/>
</dbReference>
<gene>
    <name evidence="1" type="ORF">D9V28_00050</name>
</gene>
<evidence type="ECO:0000313" key="1">
    <source>
        <dbReference type="EMBL" id="RLQ85328.1"/>
    </source>
</evidence>
<keyword evidence="2" id="KW-1185">Reference proteome</keyword>
<comment type="caution">
    <text evidence="1">The sequence shown here is derived from an EMBL/GenBank/DDBJ whole genome shotgun (WGS) entry which is preliminary data.</text>
</comment>
<reference evidence="1 2" key="1">
    <citation type="submission" date="2018-10" db="EMBL/GenBank/DDBJ databases">
        <authorList>
            <person name="Li J."/>
        </authorList>
    </citation>
    <scope>NUCLEOTIDE SEQUENCE [LARGE SCALE GENOMIC DNA]</scope>
    <source>
        <strain evidence="1 2">ZD1-4</strain>
    </source>
</reference>
<protein>
    <recommendedName>
        <fullName evidence="3">SRPBCC family protein</fullName>
    </recommendedName>
</protein>
<dbReference type="AlphaFoldDB" id="A0A3L7J3U4"/>
<organism evidence="1 2">
    <name type="scientific">Mycetocola zhadangensis</name>
    <dbReference type="NCBI Taxonomy" id="1164595"/>
    <lineage>
        <taxon>Bacteria</taxon>
        <taxon>Bacillati</taxon>
        <taxon>Actinomycetota</taxon>
        <taxon>Actinomycetes</taxon>
        <taxon>Micrococcales</taxon>
        <taxon>Microbacteriaceae</taxon>
        <taxon>Mycetocola</taxon>
    </lineage>
</organism>
<name>A0A3L7J3U4_9MICO</name>
<dbReference type="OrthoDB" id="7428016at2"/>
<proteinExistence type="predicted"/>
<accession>A0A3L7J3U4</accession>
<dbReference type="EMBL" id="RCWJ01000001">
    <property type="protein sequence ID" value="RLQ85328.1"/>
    <property type="molecule type" value="Genomic_DNA"/>
</dbReference>
<dbReference type="Proteomes" id="UP000282460">
    <property type="component" value="Unassembled WGS sequence"/>
</dbReference>
<evidence type="ECO:0008006" key="3">
    <source>
        <dbReference type="Google" id="ProtNLM"/>
    </source>
</evidence>
<sequence length="177" mass="19715">MRVQLKLILDCEPDDAWRALRSPTVLQELYGPLLTLAPDSPMPTLWEPGAMHVTMKGAGVVSVGRQLIDLDFDLKRMPGVRILVDNGRPLSGPLALLDGWHHRMAVAPAPGNPGKTLYRDRLDITGPAAVALWMPLWTMWQWRGLRLTQMAPHWAFEPVQPEPVQPQPAAEANNPEN</sequence>